<name>A0AAD8ACW7_DIPPU</name>
<dbReference type="EMBL" id="JASPKZ010001970">
    <property type="protein sequence ID" value="KAJ9596706.1"/>
    <property type="molecule type" value="Genomic_DNA"/>
</dbReference>
<dbReference type="AlphaFoldDB" id="A0AAD8ACW7"/>
<dbReference type="Proteomes" id="UP001233999">
    <property type="component" value="Unassembled WGS sequence"/>
</dbReference>
<accession>A0AAD8ACW7</accession>
<organism evidence="1 2">
    <name type="scientific">Diploptera punctata</name>
    <name type="common">Pacific beetle cockroach</name>
    <dbReference type="NCBI Taxonomy" id="6984"/>
    <lineage>
        <taxon>Eukaryota</taxon>
        <taxon>Metazoa</taxon>
        <taxon>Ecdysozoa</taxon>
        <taxon>Arthropoda</taxon>
        <taxon>Hexapoda</taxon>
        <taxon>Insecta</taxon>
        <taxon>Pterygota</taxon>
        <taxon>Neoptera</taxon>
        <taxon>Polyneoptera</taxon>
        <taxon>Dictyoptera</taxon>
        <taxon>Blattodea</taxon>
        <taxon>Blaberoidea</taxon>
        <taxon>Blaberidae</taxon>
        <taxon>Diplopterinae</taxon>
        <taxon>Diploptera</taxon>
    </lineage>
</organism>
<feature type="non-terminal residue" evidence="1">
    <location>
        <position position="287"/>
    </location>
</feature>
<sequence>MLTFYFCACAYACFSVPIRLRVAFLLASARLSGFVLLASVRLFGFVLLLASVRLSGFVLLLASVHLSGLRLYACFSSPLACPASGCLPVSTPLSGFSSLDRLRVACSLQIACPGVWIACLLEARLPGVGLPERLSSCPGFSSPTWLVVPIAGLAYRALAYSRFAYSASATCLIQFASPASACFLLQFAYPASAFCSHQFAYRASASCLLACFSSPVRHRLLLDSARLRVFGYLPASAHLPDLDFLLISAPLPGFRFIAFFGAVIRFPGFLRVPCFLQMACSVSSSML</sequence>
<gene>
    <name evidence="1" type="ORF">L9F63_012269</name>
</gene>
<keyword evidence="2" id="KW-1185">Reference proteome</keyword>
<evidence type="ECO:0000313" key="2">
    <source>
        <dbReference type="Proteomes" id="UP001233999"/>
    </source>
</evidence>
<reference evidence="1" key="1">
    <citation type="journal article" date="2023" name="IScience">
        <title>Live-bearing cockroach genome reveals convergent evolutionary mechanisms linked to viviparity in insects and beyond.</title>
        <authorList>
            <person name="Fouks B."/>
            <person name="Harrison M.C."/>
            <person name="Mikhailova A.A."/>
            <person name="Marchal E."/>
            <person name="English S."/>
            <person name="Carruthers M."/>
            <person name="Jennings E.C."/>
            <person name="Chiamaka E.L."/>
            <person name="Frigard R.A."/>
            <person name="Pippel M."/>
            <person name="Attardo G.M."/>
            <person name="Benoit J.B."/>
            <person name="Bornberg-Bauer E."/>
            <person name="Tobe S.S."/>
        </authorList>
    </citation>
    <scope>NUCLEOTIDE SEQUENCE</scope>
    <source>
        <strain evidence="1">Stay&amp;Tobe</strain>
    </source>
</reference>
<protein>
    <submittedName>
        <fullName evidence="1">Uncharacterized protein</fullName>
    </submittedName>
</protein>
<reference evidence="1" key="2">
    <citation type="submission" date="2023-05" db="EMBL/GenBank/DDBJ databases">
        <authorList>
            <person name="Fouks B."/>
        </authorList>
    </citation>
    <scope>NUCLEOTIDE SEQUENCE</scope>
    <source>
        <strain evidence="1">Stay&amp;Tobe</strain>
        <tissue evidence="1">Testes</tissue>
    </source>
</reference>
<comment type="caution">
    <text evidence="1">The sequence shown here is derived from an EMBL/GenBank/DDBJ whole genome shotgun (WGS) entry which is preliminary data.</text>
</comment>
<proteinExistence type="predicted"/>
<evidence type="ECO:0000313" key="1">
    <source>
        <dbReference type="EMBL" id="KAJ9596706.1"/>
    </source>
</evidence>